<dbReference type="RefSeq" id="WP_225084176.1">
    <property type="nucleotide sequence ID" value="NZ_BAABSA010000030.1"/>
</dbReference>
<dbReference type="AlphaFoldDB" id="A0A6N3B8L0"/>
<evidence type="ECO:0000259" key="1">
    <source>
        <dbReference type="Pfam" id="PF05598"/>
    </source>
</evidence>
<feature type="domain" description="Transposase DDE" evidence="2">
    <location>
        <begin position="360"/>
        <end position="479"/>
    </location>
</feature>
<feature type="domain" description="Transposase InsH N-terminal" evidence="1">
    <location>
        <begin position="9"/>
        <end position="81"/>
    </location>
</feature>
<accession>A0A6N3B8L0</accession>
<proteinExistence type="predicted"/>
<dbReference type="EMBL" id="CACRUU010000046">
    <property type="protein sequence ID" value="VYU00252.1"/>
    <property type="molecule type" value="Genomic_DNA"/>
</dbReference>
<gene>
    <name evidence="3" type="ORF">RGLFYP36_00344</name>
</gene>
<name>A0A6N3B8L0_MEDGN</name>
<dbReference type="InterPro" id="IPR008490">
    <property type="entry name" value="Transposase_InsH_N"/>
</dbReference>
<sequence length="496" mass="56943">MAFRTNSYQQLSVLYSSNASRPNTPVNVCIGALIIKELFGISDDEVVENLMLDPRYQYALHTSSFEEQPLSDKTLTRFRKRCYDYESIHGIDLLHECMTGLGTNIAKLMDISPRVKRMDSMMIAANIRKLSRIELLYTCVKKLVIYFHKNSRDELIKGMEHYCDPNDYNKTFYYSNDSDTENHLAAILKDADRLLDLCGTDYDDITEYQLLVRCLSEQTIVEEGFRRLRTKEDGGFHSGILQNPSDPDATYRSKAGKEHQGYVANLEETVDRNGSVITDYQFEQNIYSDSRFLKDSLERTEVQEEKSTLITDGAYSGKENHDLAAQKNIRLINTDLSGKPVDDILADFVFNETGTKVVRCPAGYEPKSCGYTGDKSQQFHVSFQKEQCANCPHKAQCKAKIYKRVSRVTVSVKSHERAKQQRFMGTEEFRNLFKIRNGVETLPSLLRRRYHADRMSVRGLIRGRFFFGCKIGALNFKKLFTYRKGLGHYAQNPVLA</sequence>
<dbReference type="InterPro" id="IPR025668">
    <property type="entry name" value="Tnp_DDE_dom"/>
</dbReference>
<dbReference type="PANTHER" id="PTHR33408">
    <property type="entry name" value="TRANSPOSASE"/>
    <property type="match status" value="1"/>
</dbReference>
<evidence type="ECO:0000259" key="2">
    <source>
        <dbReference type="Pfam" id="PF13751"/>
    </source>
</evidence>
<dbReference type="Pfam" id="PF13751">
    <property type="entry name" value="DDE_Tnp_1_6"/>
    <property type="match status" value="1"/>
</dbReference>
<dbReference type="PANTHER" id="PTHR33408:SF2">
    <property type="entry name" value="TRANSPOSASE DDE DOMAIN-CONTAINING PROTEIN"/>
    <property type="match status" value="1"/>
</dbReference>
<evidence type="ECO:0000313" key="3">
    <source>
        <dbReference type="EMBL" id="VYU00252.1"/>
    </source>
</evidence>
<organism evidence="3">
    <name type="scientific">Mediterraneibacter gnavus</name>
    <name type="common">Ruminococcus gnavus</name>
    <dbReference type="NCBI Taxonomy" id="33038"/>
    <lineage>
        <taxon>Bacteria</taxon>
        <taxon>Bacillati</taxon>
        <taxon>Bacillota</taxon>
        <taxon>Clostridia</taxon>
        <taxon>Lachnospirales</taxon>
        <taxon>Lachnospiraceae</taxon>
        <taxon>Mediterraneibacter</taxon>
    </lineage>
</organism>
<protein>
    <recommendedName>
        <fullName evidence="4">DDE transposase</fullName>
    </recommendedName>
</protein>
<reference evidence="3" key="1">
    <citation type="submission" date="2019-11" db="EMBL/GenBank/DDBJ databases">
        <authorList>
            <person name="Feng L."/>
        </authorList>
    </citation>
    <scope>NUCLEOTIDE SEQUENCE</scope>
    <source>
        <strain evidence="3">RgnavusLFYP36</strain>
    </source>
</reference>
<dbReference type="Pfam" id="PF05598">
    <property type="entry name" value="DUF772"/>
    <property type="match status" value="1"/>
</dbReference>
<evidence type="ECO:0008006" key="4">
    <source>
        <dbReference type="Google" id="ProtNLM"/>
    </source>
</evidence>